<gene>
    <name evidence="1" type="ordered locus">Plabr_0058</name>
</gene>
<evidence type="ECO:0000313" key="1">
    <source>
        <dbReference type="EMBL" id="ADY57688.1"/>
    </source>
</evidence>
<dbReference type="OrthoDB" id="213908at2"/>
<dbReference type="RefSeq" id="WP_013626432.1">
    <property type="nucleotide sequence ID" value="NC_015174.1"/>
</dbReference>
<dbReference type="EMBL" id="CP002546">
    <property type="protein sequence ID" value="ADY57688.1"/>
    <property type="molecule type" value="Genomic_DNA"/>
</dbReference>
<organism evidence="1 2">
    <name type="scientific">Rubinisphaera brasiliensis (strain ATCC 49424 / DSM 5305 / JCM 21570 / IAM 15109 / NBRC 103401 / IFAM 1448)</name>
    <name type="common">Planctomyces brasiliensis</name>
    <dbReference type="NCBI Taxonomy" id="756272"/>
    <lineage>
        <taxon>Bacteria</taxon>
        <taxon>Pseudomonadati</taxon>
        <taxon>Planctomycetota</taxon>
        <taxon>Planctomycetia</taxon>
        <taxon>Planctomycetales</taxon>
        <taxon>Planctomycetaceae</taxon>
        <taxon>Rubinisphaera</taxon>
    </lineage>
</organism>
<dbReference type="KEGG" id="pbs:Plabr_0058"/>
<name>F0SLK5_RUBBR</name>
<dbReference type="HOGENOM" id="CLU_2094580_0_0_0"/>
<evidence type="ECO:0000313" key="2">
    <source>
        <dbReference type="Proteomes" id="UP000006860"/>
    </source>
</evidence>
<accession>F0SLK5</accession>
<protein>
    <submittedName>
        <fullName evidence="1">Uncharacterized protein</fullName>
    </submittedName>
</protein>
<reference evidence="2" key="1">
    <citation type="submission" date="2011-02" db="EMBL/GenBank/DDBJ databases">
        <title>The complete genome of Planctomyces brasiliensis DSM 5305.</title>
        <authorList>
            <person name="Lucas S."/>
            <person name="Copeland A."/>
            <person name="Lapidus A."/>
            <person name="Bruce D."/>
            <person name="Goodwin L."/>
            <person name="Pitluck S."/>
            <person name="Kyrpides N."/>
            <person name="Mavromatis K."/>
            <person name="Pagani I."/>
            <person name="Ivanova N."/>
            <person name="Ovchinnikova G."/>
            <person name="Lu M."/>
            <person name="Detter J.C."/>
            <person name="Han C."/>
            <person name="Land M."/>
            <person name="Hauser L."/>
            <person name="Markowitz V."/>
            <person name="Cheng J.-F."/>
            <person name="Hugenholtz P."/>
            <person name="Woyke T."/>
            <person name="Wu D."/>
            <person name="Tindall B."/>
            <person name="Pomrenke H.G."/>
            <person name="Brambilla E."/>
            <person name="Klenk H.-P."/>
            <person name="Eisen J.A."/>
        </authorList>
    </citation>
    <scope>NUCLEOTIDE SEQUENCE [LARGE SCALE GENOMIC DNA]</scope>
    <source>
        <strain evidence="2">ATCC 49424 / DSM 5305 / JCM 21570 / IAM 15109 / NBRC 103401 / IFAM 1448</strain>
    </source>
</reference>
<dbReference type="Proteomes" id="UP000006860">
    <property type="component" value="Chromosome"/>
</dbReference>
<proteinExistence type="predicted"/>
<keyword evidence="2" id="KW-1185">Reference proteome</keyword>
<dbReference type="AlphaFoldDB" id="F0SLK5"/>
<sequence>MNLPENTPVPTYAISISEAGFWVIHRRRSYGPFDYQFSGDLDGIEFLYQGEKYGECCSSEEFFADLHPYRLPQRVSEAATVVTGTVTRCIFQGIPAAERFAQIAEQLRQAGLDRYRLQEC</sequence>